<evidence type="ECO:0000256" key="1">
    <source>
        <dbReference type="SAM" id="SignalP"/>
    </source>
</evidence>
<accession>A0ABW5IM39</accession>
<protein>
    <recommendedName>
        <fullName evidence="4">Lipoprotein</fullName>
    </recommendedName>
</protein>
<keyword evidence="3" id="KW-1185">Reference proteome</keyword>
<dbReference type="Gene3D" id="3.40.50.10610">
    <property type="entry name" value="ABC-type transport auxiliary lipoprotein component"/>
    <property type="match status" value="1"/>
</dbReference>
<organism evidence="2 3">
    <name type="scientific">Pontibacter locisalis</name>
    <dbReference type="NCBI Taxonomy" id="1719035"/>
    <lineage>
        <taxon>Bacteria</taxon>
        <taxon>Pseudomonadati</taxon>
        <taxon>Bacteroidota</taxon>
        <taxon>Cytophagia</taxon>
        <taxon>Cytophagales</taxon>
        <taxon>Hymenobacteraceae</taxon>
        <taxon>Pontibacter</taxon>
    </lineage>
</organism>
<evidence type="ECO:0008006" key="4">
    <source>
        <dbReference type="Google" id="ProtNLM"/>
    </source>
</evidence>
<name>A0ABW5IM39_9BACT</name>
<comment type="caution">
    <text evidence="2">The sequence shown here is derived from an EMBL/GenBank/DDBJ whole genome shotgun (WGS) entry which is preliminary data.</text>
</comment>
<feature type="signal peptide" evidence="1">
    <location>
        <begin position="1"/>
        <end position="23"/>
    </location>
</feature>
<dbReference type="Proteomes" id="UP001597544">
    <property type="component" value="Unassembled WGS sequence"/>
</dbReference>
<reference evidence="3" key="1">
    <citation type="journal article" date="2019" name="Int. J. Syst. Evol. Microbiol.">
        <title>The Global Catalogue of Microorganisms (GCM) 10K type strain sequencing project: providing services to taxonomists for standard genome sequencing and annotation.</title>
        <authorList>
            <consortium name="The Broad Institute Genomics Platform"/>
            <consortium name="The Broad Institute Genome Sequencing Center for Infectious Disease"/>
            <person name="Wu L."/>
            <person name="Ma J."/>
        </authorList>
    </citation>
    <scope>NUCLEOTIDE SEQUENCE [LARGE SCALE GENOMIC DNA]</scope>
    <source>
        <strain evidence="3">KCTC 42498</strain>
    </source>
</reference>
<dbReference type="EMBL" id="JBHULU010000012">
    <property type="protein sequence ID" value="MFD2514053.1"/>
    <property type="molecule type" value="Genomic_DNA"/>
</dbReference>
<keyword evidence="1" id="KW-0732">Signal</keyword>
<sequence>MKRTLYLLLLLASFFFGSCTNRAIYTSPAFHAKTKDHKTLAIIPFETIINLRPNQMERLGPKRHKEMEQKEALAVQNALYSFFLKEKGKENFAIDVQDIHKTNTLLYRHNITQEDIKSYTYEELAEILGVDAIISGTLQTDKPLSDGAALAMGLLLDTYALPTNSGAASIAINDGQTGELLWRYQKSLDRGLGSDTYTIISAIIRKASKKLPYEEREG</sequence>
<proteinExistence type="predicted"/>
<gene>
    <name evidence="2" type="ORF">ACFSRY_09265</name>
</gene>
<dbReference type="PROSITE" id="PS51257">
    <property type="entry name" value="PROKAR_LIPOPROTEIN"/>
    <property type="match status" value="1"/>
</dbReference>
<evidence type="ECO:0000313" key="3">
    <source>
        <dbReference type="Proteomes" id="UP001597544"/>
    </source>
</evidence>
<dbReference type="RefSeq" id="WP_377505838.1">
    <property type="nucleotide sequence ID" value="NZ_JBHULU010000012.1"/>
</dbReference>
<evidence type="ECO:0000313" key="2">
    <source>
        <dbReference type="EMBL" id="MFD2514053.1"/>
    </source>
</evidence>
<feature type="chain" id="PRO_5045300788" description="Lipoprotein" evidence="1">
    <location>
        <begin position="24"/>
        <end position="218"/>
    </location>
</feature>